<evidence type="ECO:0000256" key="1">
    <source>
        <dbReference type="ARBA" id="ARBA00022723"/>
    </source>
</evidence>
<organism evidence="9 10">
    <name type="scientific">Cymbomonas tetramitiformis</name>
    <dbReference type="NCBI Taxonomy" id="36881"/>
    <lineage>
        <taxon>Eukaryota</taxon>
        <taxon>Viridiplantae</taxon>
        <taxon>Chlorophyta</taxon>
        <taxon>Pyramimonadophyceae</taxon>
        <taxon>Pyramimonadales</taxon>
        <taxon>Pyramimonadaceae</taxon>
        <taxon>Cymbomonas</taxon>
    </lineage>
</organism>
<dbReference type="PANTHER" id="PTHR11771">
    <property type="entry name" value="LIPOXYGENASE"/>
    <property type="match status" value="1"/>
</dbReference>
<dbReference type="InterPro" id="IPR036392">
    <property type="entry name" value="PLAT/LH2_dom_sf"/>
</dbReference>
<name>A0AAE0LEI2_9CHLO</name>
<dbReference type="SUPFAM" id="SSF49723">
    <property type="entry name" value="Lipase/lipooxygenase domain (PLAT/LH2 domain)"/>
    <property type="match status" value="1"/>
</dbReference>
<evidence type="ECO:0000256" key="2">
    <source>
        <dbReference type="ARBA" id="ARBA00022964"/>
    </source>
</evidence>
<dbReference type="Pfam" id="PF00305">
    <property type="entry name" value="Lipoxygenase"/>
    <property type="match status" value="1"/>
</dbReference>
<accession>A0AAE0LEI2</accession>
<dbReference type="PROSITE" id="PS50095">
    <property type="entry name" value="PLAT"/>
    <property type="match status" value="1"/>
</dbReference>
<sequence length="759" mass="86535">MEKALVGCWSMITGARTEGIFSERYKIGVVSGTHRYSGIDAEMTIVIIGKGGRSEPKVLKRPEVGDHKGPHIEVFYINTNEDLEELGAVELFNSGEGLYANWELLKVVVDKVMEGGLVSSSYWQRWVFPAYGWIPHGRSRLFFTGTAFLPSQTPWWLEDQRALALERNRQIYRWNFPEGLPACAKASRMDDLPKDDHLPGWHEKSFKVATASHIVRKGLSLLLGEQRKWTDLDVESKNPGAIFNELYSLDTASADDDMPADSKAKRSRSTGLGSMSEEPAIDIAERLLKPVTAKKDGGCYWEDDVHFGRMLMQGCHPCFLKVCHELPPEFQYAIPLSASMLRHGFSFQDEVEAGRMFVCDYSALKSFLPDPQSGTHGCAPVCYMYLADDPKRLRSNAVHCFLPVAIKLEPDNPEAPIFTPPESADDNIWDWHTAKACVLNADAQYHMIVAYWLKTFACMEPFVLSMHRNLSTMHPIYKLLRPYFRYSLAYNAMARESLTSKGGMFEALFSLGDQSLNLAIAEYQNWKFEDFGLPSSLESRGLTGEEHLPDYPYREDGLLIWAAVVDYVRDYVNLYYHADQDVKQDKELQNWYNDSFKTGHHRLVEEKKLTPEPMISRDLLTKTLVYLIWNSSAQNTILTRGCYDEYGFPAIRPTMLSEAPPKKKNTMTMESFCKMLPSRGDTVSICSFMSWRSERTPLAEPMLGAQMEEHLMEPDALDAYDRFQEALQTVQRVLVSRNDRRPIHYKWMLPTNLTNGVAH</sequence>
<keyword evidence="3" id="KW-0560">Oxidoreductase</keyword>
<evidence type="ECO:0000259" key="7">
    <source>
        <dbReference type="PROSITE" id="PS50095"/>
    </source>
</evidence>
<evidence type="ECO:0000259" key="8">
    <source>
        <dbReference type="PROSITE" id="PS51393"/>
    </source>
</evidence>
<protein>
    <recommendedName>
        <fullName evidence="11">Lipoxygenase domain-containing protein</fullName>
    </recommendedName>
</protein>
<dbReference type="Gene3D" id="1.20.245.10">
    <property type="entry name" value="Lipoxygenase-1, Domain 5"/>
    <property type="match status" value="1"/>
</dbReference>
<evidence type="ECO:0000313" key="10">
    <source>
        <dbReference type="Proteomes" id="UP001190700"/>
    </source>
</evidence>
<evidence type="ECO:0008006" key="11">
    <source>
        <dbReference type="Google" id="ProtNLM"/>
    </source>
</evidence>
<dbReference type="PRINTS" id="PR00087">
    <property type="entry name" value="LIPOXYGENASE"/>
</dbReference>
<dbReference type="PROSITE" id="PS51393">
    <property type="entry name" value="LIPOXYGENASE_3"/>
    <property type="match status" value="1"/>
</dbReference>
<gene>
    <name evidence="9" type="ORF">CYMTET_9785</name>
</gene>
<dbReference type="InterPro" id="IPR013819">
    <property type="entry name" value="LipOase_C"/>
</dbReference>
<dbReference type="Gene3D" id="2.60.60.20">
    <property type="entry name" value="PLAT/LH2 domain"/>
    <property type="match status" value="1"/>
</dbReference>
<dbReference type="InterPro" id="IPR000907">
    <property type="entry name" value="LipOase"/>
</dbReference>
<dbReference type="SUPFAM" id="SSF48484">
    <property type="entry name" value="Lipoxigenase"/>
    <property type="match status" value="1"/>
</dbReference>
<dbReference type="Gene3D" id="3.10.450.60">
    <property type="match status" value="1"/>
</dbReference>
<evidence type="ECO:0000256" key="4">
    <source>
        <dbReference type="ARBA" id="ARBA00023098"/>
    </source>
</evidence>
<feature type="domain" description="PLAT" evidence="7">
    <location>
        <begin position="23"/>
        <end position="148"/>
    </location>
</feature>
<evidence type="ECO:0000313" key="9">
    <source>
        <dbReference type="EMBL" id="KAK3282481.1"/>
    </source>
</evidence>
<dbReference type="GO" id="GO:0016702">
    <property type="term" value="F:oxidoreductase activity, acting on single donors with incorporation of molecular oxygen, incorporation of two atoms of oxygen"/>
    <property type="evidence" value="ECO:0007669"/>
    <property type="project" value="InterPro"/>
</dbReference>
<feature type="region of interest" description="Disordered" evidence="6">
    <location>
        <begin position="254"/>
        <end position="275"/>
    </location>
</feature>
<evidence type="ECO:0000256" key="3">
    <source>
        <dbReference type="ARBA" id="ARBA00023002"/>
    </source>
</evidence>
<proteinExistence type="predicted"/>
<dbReference type="InterPro" id="IPR036226">
    <property type="entry name" value="LipOase_C_sf"/>
</dbReference>
<keyword evidence="4" id="KW-0443">Lipid metabolism</keyword>
<reference evidence="9 10" key="1">
    <citation type="journal article" date="2015" name="Genome Biol. Evol.">
        <title>Comparative Genomics of a Bacterivorous Green Alga Reveals Evolutionary Causalities and Consequences of Phago-Mixotrophic Mode of Nutrition.</title>
        <authorList>
            <person name="Burns J.A."/>
            <person name="Paasch A."/>
            <person name="Narechania A."/>
            <person name="Kim E."/>
        </authorList>
    </citation>
    <scope>NUCLEOTIDE SEQUENCE [LARGE SCALE GENOMIC DNA]</scope>
    <source>
        <strain evidence="9 10">PLY_AMNH</strain>
    </source>
</reference>
<dbReference type="Proteomes" id="UP001190700">
    <property type="component" value="Unassembled WGS sequence"/>
</dbReference>
<comment type="caution">
    <text evidence="5">Lacks conserved residue(s) required for the propagation of feature annotation.</text>
</comment>
<keyword evidence="10" id="KW-1185">Reference proteome</keyword>
<dbReference type="GO" id="GO:0046872">
    <property type="term" value="F:metal ion binding"/>
    <property type="evidence" value="ECO:0007669"/>
    <property type="project" value="UniProtKB-KW"/>
</dbReference>
<evidence type="ECO:0000256" key="5">
    <source>
        <dbReference type="PROSITE-ProRule" id="PRU00152"/>
    </source>
</evidence>
<dbReference type="AlphaFoldDB" id="A0AAE0LEI2"/>
<evidence type="ECO:0000256" key="6">
    <source>
        <dbReference type="SAM" id="MobiDB-lite"/>
    </source>
</evidence>
<feature type="domain" description="Lipoxygenase" evidence="8">
    <location>
        <begin position="147"/>
        <end position="759"/>
    </location>
</feature>
<comment type="caution">
    <text evidence="9">The sequence shown here is derived from an EMBL/GenBank/DDBJ whole genome shotgun (WGS) entry which is preliminary data.</text>
</comment>
<keyword evidence="1" id="KW-0479">Metal-binding</keyword>
<dbReference type="EMBL" id="LGRX02003286">
    <property type="protein sequence ID" value="KAK3282481.1"/>
    <property type="molecule type" value="Genomic_DNA"/>
</dbReference>
<dbReference type="GO" id="GO:0034440">
    <property type="term" value="P:lipid oxidation"/>
    <property type="evidence" value="ECO:0007669"/>
    <property type="project" value="InterPro"/>
</dbReference>
<keyword evidence="2" id="KW-0223">Dioxygenase</keyword>
<dbReference type="InterPro" id="IPR001024">
    <property type="entry name" value="PLAT/LH2_dom"/>
</dbReference>